<dbReference type="Pfam" id="PF07670">
    <property type="entry name" value="Gate"/>
    <property type="match status" value="1"/>
</dbReference>
<dbReference type="EMBL" id="AP023321">
    <property type="protein sequence ID" value="BCI60946.1"/>
    <property type="molecule type" value="Genomic_DNA"/>
</dbReference>
<feature type="transmembrane region" description="Helical" evidence="1">
    <location>
        <begin position="167"/>
        <end position="189"/>
    </location>
</feature>
<proteinExistence type="predicted"/>
<name>A0A7I8D2E1_9FIRM</name>
<keyword evidence="4" id="KW-1185">Reference proteome</keyword>
<feature type="transmembrane region" description="Helical" evidence="1">
    <location>
        <begin position="94"/>
        <end position="114"/>
    </location>
</feature>
<feature type="transmembrane region" description="Helical" evidence="1">
    <location>
        <begin position="35"/>
        <end position="56"/>
    </location>
</feature>
<organism evidence="3 4">
    <name type="scientific">Solibaculum mannosilyticum</name>
    <dbReference type="NCBI Taxonomy" id="2780922"/>
    <lineage>
        <taxon>Bacteria</taxon>
        <taxon>Bacillati</taxon>
        <taxon>Bacillota</taxon>
        <taxon>Clostridia</taxon>
        <taxon>Eubacteriales</taxon>
        <taxon>Oscillospiraceae</taxon>
        <taxon>Solibaculum</taxon>
    </lineage>
</organism>
<dbReference type="AlphaFoldDB" id="A0A7I8D2E1"/>
<keyword evidence="1" id="KW-0472">Membrane</keyword>
<evidence type="ECO:0000259" key="2">
    <source>
        <dbReference type="Pfam" id="PF07670"/>
    </source>
</evidence>
<keyword evidence="1" id="KW-1133">Transmembrane helix</keyword>
<sequence length="193" mass="20869">MTDLNYIWAGMMILSILFGILNGRMGEVSQAVMEGGSNAVQLMLVLLGAMCLWSGLMRIAEKGGLTAIISKILSPITKWIFRGMDPKSSAGKAISMNMTANLLGLGNAATPLGLHAMKEMQRHNPEKQRATNWMVLFVVLNTASIQLIPTTIAVIRGKYGAQSPMDILPAVWVTSLTGLVVGIFVAKLLQRKK</sequence>
<dbReference type="KEGG" id="sman:C12CBH8_15850"/>
<dbReference type="Proteomes" id="UP000593890">
    <property type="component" value="Chromosome"/>
</dbReference>
<gene>
    <name evidence="3" type="primary">spmA</name>
    <name evidence="3" type="ORF">C12CBH8_15850</name>
</gene>
<feature type="transmembrane region" description="Helical" evidence="1">
    <location>
        <begin position="135"/>
        <end position="155"/>
    </location>
</feature>
<accession>A0A7I8D2E1</accession>
<evidence type="ECO:0000313" key="4">
    <source>
        <dbReference type="Proteomes" id="UP000593890"/>
    </source>
</evidence>
<evidence type="ECO:0000256" key="1">
    <source>
        <dbReference type="SAM" id="Phobius"/>
    </source>
</evidence>
<dbReference type="RefSeq" id="WP_246441399.1">
    <property type="nucleotide sequence ID" value="NZ_AP023321.1"/>
</dbReference>
<feature type="domain" description="Nucleoside transporter/FeoB GTPase Gate" evidence="2">
    <location>
        <begin position="44"/>
        <end position="157"/>
    </location>
</feature>
<dbReference type="InterPro" id="IPR011642">
    <property type="entry name" value="Gate_dom"/>
</dbReference>
<keyword evidence="1" id="KW-0812">Transmembrane</keyword>
<evidence type="ECO:0000313" key="3">
    <source>
        <dbReference type="EMBL" id="BCI60946.1"/>
    </source>
</evidence>
<reference evidence="4" key="1">
    <citation type="submission" date="2020-07" db="EMBL/GenBank/DDBJ databases">
        <title>Complete genome sequencing of Clostridia bacterium strain 12CBH8.</title>
        <authorList>
            <person name="Sakamoto M."/>
            <person name="Murakami T."/>
            <person name="Mori H."/>
        </authorList>
    </citation>
    <scope>NUCLEOTIDE SEQUENCE [LARGE SCALE GENOMIC DNA]</scope>
    <source>
        <strain evidence="4">12CBH8</strain>
    </source>
</reference>
<protein>
    <submittedName>
        <fullName evidence="3">Spore maturation protein</fullName>
    </submittedName>
</protein>
<feature type="transmembrane region" description="Helical" evidence="1">
    <location>
        <begin position="6"/>
        <end position="23"/>
    </location>
</feature>